<evidence type="ECO:0000313" key="2">
    <source>
        <dbReference type="EMBL" id="KAL0639403.1"/>
    </source>
</evidence>
<gene>
    <name evidence="2" type="ORF">Q9L58_001630</name>
</gene>
<feature type="compositionally biased region" description="Basic and acidic residues" evidence="1">
    <location>
        <begin position="177"/>
        <end position="192"/>
    </location>
</feature>
<sequence length="244" mass="26814">MRSEPCPSDTTDTIAPIVELKPPSTPRSQSRGLPLTPRSNSRGLLTPAAEPKSPSTPRSHSRGLHLRTRSQFLTPPSRSPTTEATGSPKTRGIQTPISPTAQPRRKGRMSRQMAFSQGSPTIFRAQKSLDFSSALETTEPVQTRSPPDSPGLDIDKELSILFEDSISSWLPTTGSPTREKTIAGTGRKKEFSPKTLRSNRVKKRLAESTRASPEHAQMWESMARLSFACDEDDTEKRENCAMDG</sequence>
<name>A0ABR3GTZ0_9PEZI</name>
<feature type="region of interest" description="Disordered" evidence="1">
    <location>
        <begin position="1"/>
        <end position="156"/>
    </location>
</feature>
<feature type="compositionally biased region" description="Basic residues" evidence="1">
    <location>
        <begin position="59"/>
        <end position="68"/>
    </location>
</feature>
<organism evidence="2 3">
    <name type="scientific">Discina gigas</name>
    <dbReference type="NCBI Taxonomy" id="1032678"/>
    <lineage>
        <taxon>Eukaryota</taxon>
        <taxon>Fungi</taxon>
        <taxon>Dikarya</taxon>
        <taxon>Ascomycota</taxon>
        <taxon>Pezizomycotina</taxon>
        <taxon>Pezizomycetes</taxon>
        <taxon>Pezizales</taxon>
        <taxon>Discinaceae</taxon>
        <taxon>Discina</taxon>
    </lineage>
</organism>
<reference evidence="2 3" key="1">
    <citation type="submission" date="2024-02" db="EMBL/GenBank/DDBJ databases">
        <title>Discinaceae phylogenomics.</title>
        <authorList>
            <person name="Dirks A.C."/>
            <person name="James T.Y."/>
        </authorList>
    </citation>
    <scope>NUCLEOTIDE SEQUENCE [LARGE SCALE GENOMIC DNA]</scope>
    <source>
        <strain evidence="2 3">ACD0624</strain>
    </source>
</reference>
<comment type="caution">
    <text evidence="2">The sequence shown here is derived from an EMBL/GenBank/DDBJ whole genome shotgun (WGS) entry which is preliminary data.</text>
</comment>
<feature type="compositionally biased region" description="Polar residues" evidence="1">
    <location>
        <begin position="26"/>
        <end position="43"/>
    </location>
</feature>
<dbReference type="Proteomes" id="UP001447188">
    <property type="component" value="Unassembled WGS sequence"/>
</dbReference>
<feature type="region of interest" description="Disordered" evidence="1">
    <location>
        <begin position="168"/>
        <end position="218"/>
    </location>
</feature>
<evidence type="ECO:0000256" key="1">
    <source>
        <dbReference type="SAM" id="MobiDB-lite"/>
    </source>
</evidence>
<feature type="compositionally biased region" description="Polar residues" evidence="1">
    <location>
        <begin position="129"/>
        <end position="146"/>
    </location>
</feature>
<dbReference type="EMBL" id="JBBBZM010000012">
    <property type="protein sequence ID" value="KAL0639403.1"/>
    <property type="molecule type" value="Genomic_DNA"/>
</dbReference>
<proteinExistence type="predicted"/>
<keyword evidence="3" id="KW-1185">Reference proteome</keyword>
<protein>
    <submittedName>
        <fullName evidence="2">Uncharacterized protein</fullName>
    </submittedName>
</protein>
<feature type="compositionally biased region" description="Polar residues" evidence="1">
    <location>
        <begin position="69"/>
        <end position="101"/>
    </location>
</feature>
<evidence type="ECO:0000313" key="3">
    <source>
        <dbReference type="Proteomes" id="UP001447188"/>
    </source>
</evidence>
<accession>A0ABR3GTZ0</accession>